<evidence type="ECO:0000259" key="1">
    <source>
        <dbReference type="PROSITE" id="PS51724"/>
    </source>
</evidence>
<evidence type="ECO:0000313" key="3">
    <source>
        <dbReference type="Proteomes" id="UP000321764"/>
    </source>
</evidence>
<dbReference type="InterPro" id="IPR007730">
    <property type="entry name" value="SPOR-like_dom"/>
</dbReference>
<name>A0A5C8Z7S7_9GAMM</name>
<organism evidence="2 3">
    <name type="scientific">Reinekea thalattae</name>
    <dbReference type="NCBI Taxonomy" id="2593301"/>
    <lineage>
        <taxon>Bacteria</taxon>
        <taxon>Pseudomonadati</taxon>
        <taxon>Pseudomonadota</taxon>
        <taxon>Gammaproteobacteria</taxon>
        <taxon>Oceanospirillales</taxon>
        <taxon>Saccharospirillaceae</taxon>
        <taxon>Reinekea</taxon>
    </lineage>
</organism>
<dbReference type="PROSITE" id="PS51724">
    <property type="entry name" value="SPOR"/>
    <property type="match status" value="1"/>
</dbReference>
<dbReference type="InterPro" id="IPR036680">
    <property type="entry name" value="SPOR-like_sf"/>
</dbReference>
<dbReference type="SUPFAM" id="SSF110997">
    <property type="entry name" value="Sporulation related repeat"/>
    <property type="match status" value="1"/>
</dbReference>
<dbReference type="GO" id="GO:0032506">
    <property type="term" value="P:cytokinetic process"/>
    <property type="evidence" value="ECO:0007669"/>
    <property type="project" value="TreeGrafter"/>
</dbReference>
<gene>
    <name evidence="2" type="ORF">FME95_03820</name>
</gene>
<protein>
    <recommendedName>
        <fullName evidence="1">SPOR domain-containing protein</fullName>
    </recommendedName>
</protein>
<dbReference type="RefSeq" id="WP_147713096.1">
    <property type="nucleotide sequence ID" value="NZ_VKAD01000001.1"/>
</dbReference>
<comment type="caution">
    <text evidence="2">The sequence shown here is derived from an EMBL/GenBank/DDBJ whole genome shotgun (WGS) entry which is preliminary data.</text>
</comment>
<dbReference type="GO" id="GO:0030428">
    <property type="term" value="C:cell septum"/>
    <property type="evidence" value="ECO:0007669"/>
    <property type="project" value="TreeGrafter"/>
</dbReference>
<feature type="domain" description="SPOR" evidence="1">
    <location>
        <begin position="103"/>
        <end position="183"/>
    </location>
</feature>
<sequence length="186" mass="20019">MDAKLSQRLVGLAILLLSVLILAPMIFDAEGRVPEGASQPKDTAIELPVSSLLATQEQNQAEQQSEPVAQPEASVSAVVSTAQSVVQSGSAQAQLNTANDSSTTVDGLWSVQVASFRDRSKASALQQTLQQAGLNAYFREKLLSDESLFTQVFVGPVDSKAAAEQLKEQIKTQFKQQGLVVRYRQD</sequence>
<dbReference type="PANTHER" id="PTHR38687:SF1">
    <property type="entry name" value="CELL DIVISION PROTEIN DEDD"/>
    <property type="match status" value="1"/>
</dbReference>
<proteinExistence type="predicted"/>
<dbReference type="GO" id="GO:0042834">
    <property type="term" value="F:peptidoglycan binding"/>
    <property type="evidence" value="ECO:0007669"/>
    <property type="project" value="InterPro"/>
</dbReference>
<evidence type="ECO:0000313" key="2">
    <source>
        <dbReference type="EMBL" id="TXR53697.1"/>
    </source>
</evidence>
<dbReference type="GO" id="GO:0032153">
    <property type="term" value="C:cell division site"/>
    <property type="evidence" value="ECO:0007669"/>
    <property type="project" value="TreeGrafter"/>
</dbReference>
<reference evidence="2 3" key="1">
    <citation type="submission" date="2019-07" db="EMBL/GenBank/DDBJ databases">
        <title>Reinekea sp. strain SSH23 genome sequencing and assembly.</title>
        <authorList>
            <person name="Kim I."/>
        </authorList>
    </citation>
    <scope>NUCLEOTIDE SEQUENCE [LARGE SCALE GENOMIC DNA]</scope>
    <source>
        <strain evidence="2 3">SSH23</strain>
    </source>
</reference>
<dbReference type="AlphaFoldDB" id="A0A5C8Z7S7"/>
<accession>A0A5C8Z7S7</accession>
<dbReference type="Proteomes" id="UP000321764">
    <property type="component" value="Unassembled WGS sequence"/>
</dbReference>
<dbReference type="Gene3D" id="3.30.70.1070">
    <property type="entry name" value="Sporulation related repeat"/>
    <property type="match status" value="1"/>
</dbReference>
<dbReference type="Pfam" id="PF05036">
    <property type="entry name" value="SPOR"/>
    <property type="match status" value="1"/>
</dbReference>
<dbReference type="OrthoDB" id="7069135at2"/>
<dbReference type="InterPro" id="IPR052521">
    <property type="entry name" value="Cell_div_SPOR-domain"/>
</dbReference>
<dbReference type="EMBL" id="VKAD01000001">
    <property type="protein sequence ID" value="TXR53697.1"/>
    <property type="molecule type" value="Genomic_DNA"/>
</dbReference>
<keyword evidence="3" id="KW-1185">Reference proteome</keyword>
<dbReference type="PANTHER" id="PTHR38687">
    <property type="entry name" value="CELL DIVISION PROTEIN DEDD-RELATED"/>
    <property type="match status" value="1"/>
</dbReference>